<evidence type="ECO:0008006" key="4">
    <source>
        <dbReference type="Google" id="ProtNLM"/>
    </source>
</evidence>
<keyword evidence="3" id="KW-1185">Reference proteome</keyword>
<evidence type="ECO:0000313" key="2">
    <source>
        <dbReference type="EMBL" id="MCC1484200.1"/>
    </source>
</evidence>
<feature type="signal peptide" evidence="1">
    <location>
        <begin position="1"/>
        <end position="20"/>
    </location>
</feature>
<gene>
    <name evidence="2" type="ORF">J1C55_06350</name>
</gene>
<sequence length="249" mass="27850">MKKLAITLFSICLSLTFAQAQLVGGGDPDPSPFSGGAPGSPLDQSTITRLNTILTQPGLNVIINGVASEAVDTREFTPARIVSKGESIIMPTRINILSNNIEIKNPEGQIFELKKEEGISLSFIDSRDRYRTVAYVNKKGNKVVDYFLYEKDAVNQNLLKKADFKYIKAKLSSTSYEKDRPAYFEQSYSYFYKTKNNSLIDLAENKKSIAKQFGSNSKNVLAFIKENKIDNKNESDLLKLANYMSTLEK</sequence>
<evidence type="ECO:0000313" key="3">
    <source>
        <dbReference type="Proteomes" id="UP000778797"/>
    </source>
</evidence>
<accession>A0ABS8EM80</accession>
<evidence type="ECO:0000256" key="1">
    <source>
        <dbReference type="SAM" id="SignalP"/>
    </source>
</evidence>
<name>A0ABS8EM80_9FLAO</name>
<organism evidence="2 3">
    <name type="scientific">Winogradskyella immobilis</name>
    <dbReference type="NCBI Taxonomy" id="2816852"/>
    <lineage>
        <taxon>Bacteria</taxon>
        <taxon>Pseudomonadati</taxon>
        <taxon>Bacteroidota</taxon>
        <taxon>Flavobacteriia</taxon>
        <taxon>Flavobacteriales</taxon>
        <taxon>Flavobacteriaceae</taxon>
        <taxon>Winogradskyella</taxon>
    </lineage>
</organism>
<feature type="chain" id="PRO_5045444908" description="DUF4476 domain-containing protein" evidence="1">
    <location>
        <begin position="21"/>
        <end position="249"/>
    </location>
</feature>
<reference evidence="2" key="1">
    <citation type="submission" date="2021-03" db="EMBL/GenBank/DDBJ databases">
        <authorList>
            <person name="Ping X."/>
        </authorList>
    </citation>
    <scope>NUCLEOTIDE SEQUENCE</scope>
    <source>
        <strain evidence="2">E313</strain>
    </source>
</reference>
<protein>
    <recommendedName>
        <fullName evidence="4">DUF4476 domain-containing protein</fullName>
    </recommendedName>
</protein>
<reference evidence="2" key="2">
    <citation type="submission" date="2021-10" db="EMBL/GenBank/DDBJ databases">
        <title>Genome of Winogradskyella sp. E313.</title>
        <authorList>
            <person name="Zhou Y."/>
        </authorList>
    </citation>
    <scope>NUCLEOTIDE SEQUENCE</scope>
    <source>
        <strain evidence="2">E313</strain>
    </source>
</reference>
<dbReference type="Proteomes" id="UP000778797">
    <property type="component" value="Unassembled WGS sequence"/>
</dbReference>
<dbReference type="RefSeq" id="WP_227476645.1">
    <property type="nucleotide sequence ID" value="NZ_JAFMPT010000006.1"/>
</dbReference>
<dbReference type="EMBL" id="JAFMPT010000006">
    <property type="protein sequence ID" value="MCC1484200.1"/>
    <property type="molecule type" value="Genomic_DNA"/>
</dbReference>
<comment type="caution">
    <text evidence="2">The sequence shown here is derived from an EMBL/GenBank/DDBJ whole genome shotgun (WGS) entry which is preliminary data.</text>
</comment>
<proteinExistence type="predicted"/>
<keyword evidence="1" id="KW-0732">Signal</keyword>